<dbReference type="InterPro" id="IPR001845">
    <property type="entry name" value="HTH_ArsR_DNA-bd_dom"/>
</dbReference>
<dbReference type="OrthoDB" id="34034at2157"/>
<accession>A0A2U9IE87</accession>
<dbReference type="EMBL" id="CP029289">
    <property type="protein sequence ID" value="AWR94353.1"/>
    <property type="molecule type" value="Genomic_DNA"/>
</dbReference>
<keyword evidence="2" id="KW-0238">DNA-binding</keyword>
<keyword evidence="1" id="KW-0805">Transcription regulation</keyword>
<name>A0A2U9IE87_9CREN</name>
<feature type="domain" description="HTH arsR-type" evidence="4">
    <location>
        <begin position="3"/>
        <end position="97"/>
    </location>
</feature>
<dbReference type="InterPro" id="IPR011991">
    <property type="entry name" value="ArsR-like_HTH"/>
</dbReference>
<dbReference type="InterPro" id="IPR036388">
    <property type="entry name" value="WH-like_DNA-bd_sf"/>
</dbReference>
<proteinExistence type="predicted"/>
<dbReference type="AlphaFoldDB" id="A0A2U9IE87"/>
<dbReference type="PANTHER" id="PTHR33154">
    <property type="entry name" value="TRANSCRIPTIONAL REGULATOR, ARSR FAMILY"/>
    <property type="match status" value="1"/>
</dbReference>
<evidence type="ECO:0000259" key="4">
    <source>
        <dbReference type="PROSITE" id="PS50987"/>
    </source>
</evidence>
<keyword evidence="6" id="KW-1185">Reference proteome</keyword>
<evidence type="ECO:0000313" key="5">
    <source>
        <dbReference type="EMBL" id="AWR94353.1"/>
    </source>
</evidence>
<sequence>MEINVDDPEEILKIAEALSSITRINILKILNESPKSITELSEELKMTKGNISNQVALLENAGLVDIEYQNGVKGIKKIIKTKYNRIIISLDISSSPKEANK</sequence>
<evidence type="ECO:0000256" key="2">
    <source>
        <dbReference type="ARBA" id="ARBA00023125"/>
    </source>
</evidence>
<keyword evidence="3" id="KW-0804">Transcription</keyword>
<evidence type="ECO:0000256" key="1">
    <source>
        <dbReference type="ARBA" id="ARBA00023015"/>
    </source>
</evidence>
<dbReference type="KEGG" id="abri:DFR85_06820"/>
<dbReference type="GO" id="GO:0003700">
    <property type="term" value="F:DNA-binding transcription factor activity"/>
    <property type="evidence" value="ECO:0007669"/>
    <property type="project" value="InterPro"/>
</dbReference>
<dbReference type="SMART" id="SM00418">
    <property type="entry name" value="HTH_ARSR"/>
    <property type="match status" value="1"/>
</dbReference>
<evidence type="ECO:0000256" key="3">
    <source>
        <dbReference type="ARBA" id="ARBA00023163"/>
    </source>
</evidence>
<dbReference type="PROSITE" id="PS50987">
    <property type="entry name" value="HTH_ARSR_2"/>
    <property type="match status" value="1"/>
</dbReference>
<dbReference type="SUPFAM" id="SSF46785">
    <property type="entry name" value="Winged helix' DNA-binding domain"/>
    <property type="match status" value="1"/>
</dbReference>
<dbReference type="Pfam" id="PF01022">
    <property type="entry name" value="HTH_5"/>
    <property type="match status" value="1"/>
</dbReference>
<dbReference type="InterPro" id="IPR051081">
    <property type="entry name" value="HTH_MetalResp_TranReg"/>
</dbReference>
<dbReference type="Gene3D" id="1.10.10.10">
    <property type="entry name" value="Winged helix-like DNA-binding domain superfamily/Winged helix DNA-binding domain"/>
    <property type="match status" value="1"/>
</dbReference>
<dbReference type="PANTHER" id="PTHR33154:SF38">
    <property type="entry name" value="HTH ARSR-TYPE DOMAIN-CONTAINING PROTEIN"/>
    <property type="match status" value="1"/>
</dbReference>
<dbReference type="GeneID" id="36831854"/>
<dbReference type="Proteomes" id="UP000248044">
    <property type="component" value="Chromosome"/>
</dbReference>
<evidence type="ECO:0000313" key="6">
    <source>
        <dbReference type="Proteomes" id="UP000248044"/>
    </source>
</evidence>
<dbReference type="InterPro" id="IPR036390">
    <property type="entry name" value="WH_DNA-bd_sf"/>
</dbReference>
<dbReference type="GO" id="GO:0003677">
    <property type="term" value="F:DNA binding"/>
    <property type="evidence" value="ECO:0007669"/>
    <property type="project" value="UniProtKB-KW"/>
</dbReference>
<organism evidence="5 6">
    <name type="scientific">Acidianus brierleyi</name>
    <dbReference type="NCBI Taxonomy" id="41673"/>
    <lineage>
        <taxon>Archaea</taxon>
        <taxon>Thermoproteota</taxon>
        <taxon>Thermoprotei</taxon>
        <taxon>Sulfolobales</taxon>
        <taxon>Sulfolobaceae</taxon>
        <taxon>Acidianus</taxon>
    </lineage>
</organism>
<dbReference type="RefSeq" id="WP_110270234.1">
    <property type="nucleotide sequence ID" value="NZ_CP029289.2"/>
</dbReference>
<dbReference type="CDD" id="cd00090">
    <property type="entry name" value="HTH_ARSR"/>
    <property type="match status" value="1"/>
</dbReference>
<gene>
    <name evidence="5" type="ORF">DFR85_06820</name>
</gene>
<reference evidence="5 6" key="1">
    <citation type="submission" date="2018-05" db="EMBL/GenBank/DDBJ databases">
        <title>Complete Genome Sequences of Extremely Thermoacidophilic, Metal-Mobilizing Type-Strain Members of the Archaeal Family Sulfolobaceae: Acidianus brierleyi DSM-1651T, Acidianus sulfidivorans DSM-18786T, Metallosphaera hakonensis DSM-7519T, and Metallosphaera prunae DSM-10039T.</title>
        <authorList>
            <person name="Counts J.A."/>
            <person name="Kelly R.M."/>
        </authorList>
    </citation>
    <scope>NUCLEOTIDE SEQUENCE [LARGE SCALE GENOMIC DNA]</scope>
    <source>
        <strain evidence="5 6">DSM 1651</strain>
    </source>
</reference>
<protein>
    <submittedName>
        <fullName evidence="5">Transcriptional regulator</fullName>
    </submittedName>
</protein>